<evidence type="ECO:0008006" key="4">
    <source>
        <dbReference type="Google" id="ProtNLM"/>
    </source>
</evidence>
<dbReference type="Proteomes" id="UP000013827">
    <property type="component" value="Unassembled WGS sequence"/>
</dbReference>
<proteinExistence type="predicted"/>
<evidence type="ECO:0000313" key="3">
    <source>
        <dbReference type="Proteomes" id="UP000013827"/>
    </source>
</evidence>
<dbReference type="GeneID" id="17257036"/>
<sequence length="424" mass="44308">MSGFAPFKPSELNKEARESMQQSGSLIPSQSRLSIPPPPPPGGPPAGADPYDRFGSLPGFESGDSAAADAPAAVGMSEAEVRLASGIPPPPPPGGPPSGMRPPPPPPSGPPGGKRPREADWVEAGSDEGSDEELDLRGGGVGSCPLPAIGSAPPNSTEEWASVHDTPALHNMLQEDRAEAERSHPDVHPLPPGAFDLPGRVVKLSALEESAATEALDAPFSNSTRTGRLVAAHWPAAGAAFVAGGGAAGGGFAPEGDETLQEAAEREEEEEWRRTDAALPPRRLLVLFGGGGEKKLTEADGRPLVDLLDAHPALLANTACLELVRPLSEAECRARGESDTLGEVWRAMEEKVPLVVVDAVWATTRRVRRQILHRLSKKEVASGYVWQALQSGPPLQGDAGPSLEEGWAEVLPREALSAQLLTVP</sequence>
<dbReference type="EnsemblProtists" id="EOD10969">
    <property type="protein sequence ID" value="EOD10969"/>
    <property type="gene ID" value="EMIHUDRAFT_452591"/>
</dbReference>
<feature type="compositionally biased region" description="Polar residues" evidence="1">
    <location>
        <begin position="19"/>
        <end position="33"/>
    </location>
</feature>
<protein>
    <recommendedName>
        <fullName evidence="4">tRNA-uridine aminocarboxypropyltransferase</fullName>
    </recommendedName>
</protein>
<organism evidence="2 3">
    <name type="scientific">Emiliania huxleyi (strain CCMP1516)</name>
    <dbReference type="NCBI Taxonomy" id="280463"/>
    <lineage>
        <taxon>Eukaryota</taxon>
        <taxon>Haptista</taxon>
        <taxon>Haptophyta</taxon>
        <taxon>Prymnesiophyceae</taxon>
        <taxon>Isochrysidales</taxon>
        <taxon>Noelaerhabdaceae</taxon>
        <taxon>Emiliania</taxon>
    </lineage>
</organism>
<evidence type="ECO:0000256" key="1">
    <source>
        <dbReference type="SAM" id="MobiDB-lite"/>
    </source>
</evidence>
<dbReference type="PaxDb" id="2903-EOD10969"/>
<feature type="compositionally biased region" description="Pro residues" evidence="1">
    <location>
        <begin position="35"/>
        <end position="44"/>
    </location>
</feature>
<dbReference type="HOGENOM" id="CLU_648013_0_0_1"/>
<accession>A0A0D3II84</accession>
<dbReference type="RefSeq" id="XP_005763398.1">
    <property type="nucleotide sequence ID" value="XM_005763341.1"/>
</dbReference>
<dbReference type="KEGG" id="ehx:EMIHUDRAFT_452591"/>
<reference evidence="3" key="1">
    <citation type="journal article" date="2013" name="Nature">
        <title>Pan genome of the phytoplankton Emiliania underpins its global distribution.</title>
        <authorList>
            <person name="Read B.A."/>
            <person name="Kegel J."/>
            <person name="Klute M.J."/>
            <person name="Kuo A."/>
            <person name="Lefebvre S.C."/>
            <person name="Maumus F."/>
            <person name="Mayer C."/>
            <person name="Miller J."/>
            <person name="Monier A."/>
            <person name="Salamov A."/>
            <person name="Young J."/>
            <person name="Aguilar M."/>
            <person name="Claverie J.M."/>
            <person name="Frickenhaus S."/>
            <person name="Gonzalez K."/>
            <person name="Herman E.K."/>
            <person name="Lin Y.C."/>
            <person name="Napier J."/>
            <person name="Ogata H."/>
            <person name="Sarno A.F."/>
            <person name="Shmutz J."/>
            <person name="Schroeder D."/>
            <person name="de Vargas C."/>
            <person name="Verret F."/>
            <person name="von Dassow P."/>
            <person name="Valentin K."/>
            <person name="Van de Peer Y."/>
            <person name="Wheeler G."/>
            <person name="Dacks J.B."/>
            <person name="Delwiche C.F."/>
            <person name="Dyhrman S.T."/>
            <person name="Glockner G."/>
            <person name="John U."/>
            <person name="Richards T."/>
            <person name="Worden A.Z."/>
            <person name="Zhang X."/>
            <person name="Grigoriev I.V."/>
            <person name="Allen A.E."/>
            <person name="Bidle K."/>
            <person name="Borodovsky M."/>
            <person name="Bowler C."/>
            <person name="Brownlee C."/>
            <person name="Cock J.M."/>
            <person name="Elias M."/>
            <person name="Gladyshev V.N."/>
            <person name="Groth M."/>
            <person name="Guda C."/>
            <person name="Hadaegh A."/>
            <person name="Iglesias-Rodriguez M.D."/>
            <person name="Jenkins J."/>
            <person name="Jones B.M."/>
            <person name="Lawson T."/>
            <person name="Leese F."/>
            <person name="Lindquist E."/>
            <person name="Lobanov A."/>
            <person name="Lomsadze A."/>
            <person name="Malik S.B."/>
            <person name="Marsh M.E."/>
            <person name="Mackinder L."/>
            <person name="Mock T."/>
            <person name="Mueller-Roeber B."/>
            <person name="Pagarete A."/>
            <person name="Parker M."/>
            <person name="Probert I."/>
            <person name="Quesneville H."/>
            <person name="Raines C."/>
            <person name="Rensing S.A."/>
            <person name="Riano-Pachon D.M."/>
            <person name="Richier S."/>
            <person name="Rokitta S."/>
            <person name="Shiraiwa Y."/>
            <person name="Soanes D.M."/>
            <person name="van der Giezen M."/>
            <person name="Wahlund T.M."/>
            <person name="Williams B."/>
            <person name="Wilson W."/>
            <person name="Wolfe G."/>
            <person name="Wurch L.L."/>
        </authorList>
    </citation>
    <scope>NUCLEOTIDE SEQUENCE</scope>
</reference>
<feature type="compositionally biased region" description="Pro residues" evidence="1">
    <location>
        <begin position="87"/>
        <end position="110"/>
    </location>
</feature>
<evidence type="ECO:0000313" key="2">
    <source>
        <dbReference type="EnsemblProtists" id="EOD10969"/>
    </source>
</evidence>
<name>A0A0D3II84_EMIH1</name>
<feature type="compositionally biased region" description="Acidic residues" evidence="1">
    <location>
        <begin position="125"/>
        <end position="134"/>
    </location>
</feature>
<feature type="region of interest" description="Disordered" evidence="1">
    <location>
        <begin position="1"/>
        <end position="161"/>
    </location>
</feature>
<keyword evidence="3" id="KW-1185">Reference proteome</keyword>
<dbReference type="AlphaFoldDB" id="A0A0D3II84"/>
<reference evidence="2" key="2">
    <citation type="submission" date="2024-10" db="UniProtKB">
        <authorList>
            <consortium name="EnsemblProtists"/>
        </authorList>
    </citation>
    <scope>IDENTIFICATION</scope>
</reference>